<evidence type="ECO:0000313" key="2">
    <source>
        <dbReference type="Proteomes" id="UP001160499"/>
    </source>
</evidence>
<name>A0ABT6M1S4_9ACTN</name>
<dbReference type="RefSeq" id="WP_280883105.1">
    <property type="nucleotide sequence ID" value="NZ_JARXVH010000034.1"/>
</dbReference>
<gene>
    <name evidence="1" type="ORF">M2283_009828</name>
</gene>
<keyword evidence="2" id="KW-1185">Reference proteome</keyword>
<proteinExistence type="predicted"/>
<accession>A0ABT6M1S4</accession>
<organism evidence="1 2">
    <name type="scientific">Streptomyces pseudovenezuelae</name>
    <dbReference type="NCBI Taxonomy" id="67350"/>
    <lineage>
        <taxon>Bacteria</taxon>
        <taxon>Bacillati</taxon>
        <taxon>Actinomycetota</taxon>
        <taxon>Actinomycetes</taxon>
        <taxon>Kitasatosporales</taxon>
        <taxon>Streptomycetaceae</taxon>
        <taxon>Streptomyces</taxon>
        <taxon>Streptomyces aurantiacus group</taxon>
    </lineage>
</organism>
<protein>
    <submittedName>
        <fullName evidence="1">Uncharacterized protein</fullName>
    </submittedName>
</protein>
<dbReference type="Proteomes" id="UP001160499">
    <property type="component" value="Unassembled WGS sequence"/>
</dbReference>
<dbReference type="EMBL" id="JARXVH010000034">
    <property type="protein sequence ID" value="MDH6222477.1"/>
    <property type="molecule type" value="Genomic_DNA"/>
</dbReference>
<reference evidence="1 2" key="1">
    <citation type="submission" date="2023-04" db="EMBL/GenBank/DDBJ databases">
        <title>Forest soil microbial communities from Buena Vista Peninsula, Colon Province, Panama.</title>
        <authorList>
            <person name="Bouskill N."/>
        </authorList>
    </citation>
    <scope>NUCLEOTIDE SEQUENCE [LARGE SCALE GENOMIC DNA]</scope>
    <source>
        <strain evidence="1 2">GGS1</strain>
    </source>
</reference>
<sequence length="51" mass="5576">MGAVPAARAEQWSWTFHLQGRGTVVEQSWQLLRLDPVLGTTRGASTHVATT</sequence>
<evidence type="ECO:0000313" key="1">
    <source>
        <dbReference type="EMBL" id="MDH6222477.1"/>
    </source>
</evidence>
<comment type="caution">
    <text evidence="1">The sequence shown here is derived from an EMBL/GenBank/DDBJ whole genome shotgun (WGS) entry which is preliminary data.</text>
</comment>